<gene>
    <name evidence="2" type="ORF">J0H12_01980</name>
</gene>
<name>A0A8J7PZS6_9PROT</name>
<dbReference type="EMBL" id="JAFKGL010000012">
    <property type="protein sequence ID" value="MBN9412681.1"/>
    <property type="molecule type" value="Genomic_DNA"/>
</dbReference>
<dbReference type="InterPro" id="IPR000944">
    <property type="entry name" value="Tscrpt_reg_Rrf2"/>
</dbReference>
<dbReference type="PROSITE" id="PS51197">
    <property type="entry name" value="HTH_RRF2_2"/>
    <property type="match status" value="1"/>
</dbReference>
<dbReference type="GO" id="GO:0003700">
    <property type="term" value="F:DNA-binding transcription factor activity"/>
    <property type="evidence" value="ECO:0007669"/>
    <property type="project" value="TreeGrafter"/>
</dbReference>
<dbReference type="Proteomes" id="UP000664414">
    <property type="component" value="Unassembled WGS sequence"/>
</dbReference>
<accession>A0A8J7PZS6</accession>
<dbReference type="Pfam" id="PF02082">
    <property type="entry name" value="Rrf2"/>
    <property type="match status" value="1"/>
</dbReference>
<comment type="caution">
    <text evidence="2">The sequence shown here is derived from an EMBL/GenBank/DDBJ whole genome shotgun (WGS) entry which is preliminary data.</text>
</comment>
<dbReference type="InterPro" id="IPR030489">
    <property type="entry name" value="TR_Rrf2-type_CS"/>
</dbReference>
<dbReference type="GO" id="GO:0003677">
    <property type="term" value="F:DNA binding"/>
    <property type="evidence" value="ECO:0007669"/>
    <property type="project" value="UniProtKB-KW"/>
</dbReference>
<dbReference type="PROSITE" id="PS01332">
    <property type="entry name" value="HTH_RRF2_1"/>
    <property type="match status" value="1"/>
</dbReference>
<sequence length="149" mass="16550">MKLGTKGRYAVIAMTDLASQPQEKPTTLVEIAQRQALPLSYLEQLFIKLRQKGLVESVRGNNGGYFLALAAEGIYIRDIILATEEKIKSTQCDISSEKSCQGQTERCLTHNLWAGLEKHILDYLGSITLADVCKRRLLPNGCKVKEAVL</sequence>
<dbReference type="AlphaFoldDB" id="A0A8J7PZS6"/>
<dbReference type="PANTHER" id="PTHR33221">
    <property type="entry name" value="WINGED HELIX-TURN-HELIX TRANSCRIPTIONAL REGULATOR, RRF2 FAMILY"/>
    <property type="match status" value="1"/>
</dbReference>
<protein>
    <submittedName>
        <fullName evidence="2">Rrf2 family transcriptional regulator</fullName>
    </submittedName>
</protein>
<evidence type="ECO:0000313" key="2">
    <source>
        <dbReference type="EMBL" id="MBN9412681.1"/>
    </source>
</evidence>
<reference evidence="2" key="1">
    <citation type="submission" date="2021-02" db="EMBL/GenBank/DDBJ databases">
        <title>Thiocyanate and organic carbon inputs drive convergent selection for specific autotrophic Afipia and Thiobacillus strains within complex microbiomes.</title>
        <authorList>
            <person name="Huddy R.J."/>
            <person name="Sachdeva R."/>
            <person name="Kadzinga F."/>
            <person name="Kantor R.S."/>
            <person name="Harrison S.T.L."/>
            <person name="Banfield J.F."/>
        </authorList>
    </citation>
    <scope>NUCLEOTIDE SEQUENCE</scope>
    <source>
        <strain evidence="2">SCN18_10_11_15_R4_P_38_20</strain>
    </source>
</reference>
<dbReference type="Gene3D" id="1.10.10.10">
    <property type="entry name" value="Winged helix-like DNA-binding domain superfamily/Winged helix DNA-binding domain"/>
    <property type="match status" value="1"/>
</dbReference>
<dbReference type="GO" id="GO:0005829">
    <property type="term" value="C:cytosol"/>
    <property type="evidence" value="ECO:0007669"/>
    <property type="project" value="TreeGrafter"/>
</dbReference>
<keyword evidence="1" id="KW-0238">DNA-binding</keyword>
<dbReference type="PANTHER" id="PTHR33221:SF5">
    <property type="entry name" value="HTH-TYPE TRANSCRIPTIONAL REGULATOR ISCR"/>
    <property type="match status" value="1"/>
</dbReference>
<dbReference type="NCBIfam" id="TIGR00738">
    <property type="entry name" value="rrf2_super"/>
    <property type="match status" value="1"/>
</dbReference>
<proteinExistence type="predicted"/>
<evidence type="ECO:0000313" key="3">
    <source>
        <dbReference type="Proteomes" id="UP000664414"/>
    </source>
</evidence>
<dbReference type="SUPFAM" id="SSF46785">
    <property type="entry name" value="Winged helix' DNA-binding domain"/>
    <property type="match status" value="1"/>
</dbReference>
<organism evidence="2 3">
    <name type="scientific">Candidatus Paracaedimonas acanthamoebae</name>
    <dbReference type="NCBI Taxonomy" id="244581"/>
    <lineage>
        <taxon>Bacteria</taxon>
        <taxon>Pseudomonadati</taxon>
        <taxon>Pseudomonadota</taxon>
        <taxon>Alphaproteobacteria</taxon>
        <taxon>Holosporales</taxon>
        <taxon>Caedimonadaceae</taxon>
        <taxon>Candidatus Paracaedimonas</taxon>
    </lineage>
</organism>
<evidence type="ECO:0000256" key="1">
    <source>
        <dbReference type="ARBA" id="ARBA00023125"/>
    </source>
</evidence>
<dbReference type="InterPro" id="IPR036388">
    <property type="entry name" value="WH-like_DNA-bd_sf"/>
</dbReference>
<dbReference type="InterPro" id="IPR036390">
    <property type="entry name" value="WH_DNA-bd_sf"/>
</dbReference>